<evidence type="ECO:0000313" key="2">
    <source>
        <dbReference type="Proteomes" id="UP001305414"/>
    </source>
</evidence>
<accession>A0AAN7ZCV1</accession>
<dbReference type="AlphaFoldDB" id="A0AAN7ZCV1"/>
<dbReference type="EMBL" id="JAWHQM010000050">
    <property type="protein sequence ID" value="KAK5635286.1"/>
    <property type="molecule type" value="Genomic_DNA"/>
</dbReference>
<proteinExistence type="predicted"/>
<keyword evidence="2" id="KW-1185">Reference proteome</keyword>
<gene>
    <name evidence="1" type="ORF">RRF57_010998</name>
</gene>
<dbReference type="Proteomes" id="UP001305414">
    <property type="component" value="Unassembled WGS sequence"/>
</dbReference>
<evidence type="ECO:0000313" key="1">
    <source>
        <dbReference type="EMBL" id="KAK5635286.1"/>
    </source>
</evidence>
<sequence length="185" mass="20343">MRKSISFMGCGALLNASEAPALIDLEVAQCSLYNATYTVDFNFADGAQNIRPVVSSAYNDLTQPLGLIVTVWPQESGLSPPFTSSLIEAYSFAAIMDSFARILAGSIYNYDRSLEINSPVSITALLRTKKFSFLNAFNLTKVIIPELWNGLSVSQPTSFTRDWLGTIEEMFQNATISMMGSELLR</sequence>
<organism evidence="1 2">
    <name type="scientific">Xylaria bambusicola</name>
    <dbReference type="NCBI Taxonomy" id="326684"/>
    <lineage>
        <taxon>Eukaryota</taxon>
        <taxon>Fungi</taxon>
        <taxon>Dikarya</taxon>
        <taxon>Ascomycota</taxon>
        <taxon>Pezizomycotina</taxon>
        <taxon>Sordariomycetes</taxon>
        <taxon>Xylariomycetidae</taxon>
        <taxon>Xylariales</taxon>
        <taxon>Xylariaceae</taxon>
        <taxon>Xylaria</taxon>
    </lineage>
</organism>
<comment type="caution">
    <text evidence="1">The sequence shown here is derived from an EMBL/GenBank/DDBJ whole genome shotgun (WGS) entry which is preliminary data.</text>
</comment>
<name>A0AAN7ZCV1_9PEZI</name>
<protein>
    <submittedName>
        <fullName evidence="1">Uncharacterized protein</fullName>
    </submittedName>
</protein>
<reference evidence="1 2" key="1">
    <citation type="submission" date="2023-10" db="EMBL/GenBank/DDBJ databases">
        <title>Draft genome sequence of Xylaria bambusicola isolate GMP-LS, the root and basal stem rot pathogen of sugarcane in Indonesia.</title>
        <authorList>
            <person name="Selvaraj P."/>
            <person name="Muralishankar V."/>
            <person name="Muruganantham S."/>
            <person name="Sp S."/>
            <person name="Haryani S."/>
            <person name="Lau K.J.X."/>
            <person name="Naqvi N.I."/>
        </authorList>
    </citation>
    <scope>NUCLEOTIDE SEQUENCE [LARGE SCALE GENOMIC DNA]</scope>
    <source>
        <strain evidence="1">GMP-LS</strain>
    </source>
</reference>